<evidence type="ECO:0000256" key="1">
    <source>
        <dbReference type="ARBA" id="ARBA00005056"/>
    </source>
</evidence>
<evidence type="ECO:0000259" key="12">
    <source>
        <dbReference type="Pfam" id="PF00742"/>
    </source>
</evidence>
<comment type="similarity">
    <text evidence="3 11">Belongs to the homoserine dehydrogenase family.</text>
</comment>
<gene>
    <name evidence="14" type="ORF">ACFSW4_11650</name>
</gene>
<name>A0ABW5QDE0_9BACI</name>
<evidence type="ECO:0000256" key="11">
    <source>
        <dbReference type="RuleBase" id="RU004171"/>
    </source>
</evidence>
<proteinExistence type="inferred from homology"/>
<evidence type="ECO:0000256" key="3">
    <source>
        <dbReference type="ARBA" id="ARBA00006753"/>
    </source>
</evidence>
<comment type="pathway">
    <text evidence="2 10">Amino-acid biosynthesis; L-methionine biosynthesis via de novo pathway; L-homoserine from L-aspartate: step 3/3.</text>
</comment>
<keyword evidence="8 10" id="KW-0560">Oxidoreductase</keyword>
<comment type="pathway">
    <text evidence="1 10">Amino-acid biosynthesis; L-threonine biosynthesis; L-threonine from L-aspartate: step 3/5.</text>
</comment>
<keyword evidence="7 10" id="KW-0791">Threonine biosynthesis</keyword>
<evidence type="ECO:0000256" key="5">
    <source>
        <dbReference type="ARBA" id="ARBA00013376"/>
    </source>
</evidence>
<evidence type="ECO:0000313" key="15">
    <source>
        <dbReference type="Proteomes" id="UP001597452"/>
    </source>
</evidence>
<dbReference type="PANTHER" id="PTHR43331:SF1">
    <property type="entry name" value="HOMOSERINE DEHYDROGENASE"/>
    <property type="match status" value="1"/>
</dbReference>
<dbReference type="Pfam" id="PF00742">
    <property type="entry name" value="Homoserine_dh"/>
    <property type="match status" value="1"/>
</dbReference>
<dbReference type="SUPFAM" id="SSF55347">
    <property type="entry name" value="Glyceraldehyde-3-phosphate dehydrogenase-like, C-terminal domain"/>
    <property type="match status" value="1"/>
</dbReference>
<dbReference type="Proteomes" id="UP001597452">
    <property type="component" value="Unassembled WGS sequence"/>
</dbReference>
<dbReference type="RefSeq" id="WP_377329452.1">
    <property type="nucleotide sequence ID" value="NZ_JBHUMZ010000025.1"/>
</dbReference>
<dbReference type="PIRSF" id="PIRSF036497">
    <property type="entry name" value="HDH_short"/>
    <property type="match status" value="1"/>
</dbReference>
<keyword evidence="6 10" id="KW-0028">Amino-acid biosynthesis</keyword>
<dbReference type="SUPFAM" id="SSF51735">
    <property type="entry name" value="NAD(P)-binding Rossmann-fold domains"/>
    <property type="match status" value="1"/>
</dbReference>
<accession>A0ABW5QDE0</accession>
<reference evidence="15" key="1">
    <citation type="journal article" date="2019" name="Int. J. Syst. Evol. Microbiol.">
        <title>The Global Catalogue of Microorganisms (GCM) 10K type strain sequencing project: providing services to taxonomists for standard genome sequencing and annotation.</title>
        <authorList>
            <consortium name="The Broad Institute Genomics Platform"/>
            <consortium name="The Broad Institute Genome Sequencing Center for Infectious Disease"/>
            <person name="Wu L."/>
            <person name="Ma J."/>
        </authorList>
    </citation>
    <scope>NUCLEOTIDE SEQUENCE [LARGE SCALE GENOMIC DNA]</scope>
    <source>
        <strain evidence="15">TISTR 1571</strain>
    </source>
</reference>
<comment type="catalytic activity">
    <reaction evidence="10">
        <text>L-homoserine + NADP(+) = L-aspartate 4-semialdehyde + NADPH + H(+)</text>
        <dbReference type="Rhea" id="RHEA:15761"/>
        <dbReference type="ChEBI" id="CHEBI:15378"/>
        <dbReference type="ChEBI" id="CHEBI:57476"/>
        <dbReference type="ChEBI" id="CHEBI:57783"/>
        <dbReference type="ChEBI" id="CHEBI:58349"/>
        <dbReference type="ChEBI" id="CHEBI:537519"/>
        <dbReference type="EC" id="1.1.1.3"/>
    </reaction>
</comment>
<dbReference type="PANTHER" id="PTHR43331">
    <property type="entry name" value="HOMOSERINE DEHYDROGENASE"/>
    <property type="match status" value="1"/>
</dbReference>
<evidence type="ECO:0000256" key="10">
    <source>
        <dbReference type="RuleBase" id="RU000579"/>
    </source>
</evidence>
<feature type="domain" description="Aspartate/homoserine dehydrogenase NAD-binding" evidence="13">
    <location>
        <begin position="10"/>
        <end position="128"/>
    </location>
</feature>
<organism evidence="14 15">
    <name type="scientific">Piscibacillus salipiscarius</name>
    <dbReference type="NCBI Taxonomy" id="299480"/>
    <lineage>
        <taxon>Bacteria</taxon>
        <taxon>Bacillati</taxon>
        <taxon>Bacillota</taxon>
        <taxon>Bacilli</taxon>
        <taxon>Bacillales</taxon>
        <taxon>Bacillaceae</taxon>
        <taxon>Piscibacillus</taxon>
    </lineage>
</organism>
<dbReference type="Gene3D" id="3.40.50.720">
    <property type="entry name" value="NAD(P)-binding Rossmann-like Domain"/>
    <property type="match status" value="1"/>
</dbReference>
<dbReference type="NCBIfam" id="NF004976">
    <property type="entry name" value="PRK06349.1"/>
    <property type="match status" value="1"/>
</dbReference>
<evidence type="ECO:0000256" key="9">
    <source>
        <dbReference type="ARBA" id="ARBA00023167"/>
    </source>
</evidence>
<evidence type="ECO:0000259" key="13">
    <source>
        <dbReference type="Pfam" id="PF03447"/>
    </source>
</evidence>
<dbReference type="Gene3D" id="3.30.360.10">
    <property type="entry name" value="Dihydrodipicolinate Reductase, domain 2"/>
    <property type="match status" value="1"/>
</dbReference>
<evidence type="ECO:0000256" key="7">
    <source>
        <dbReference type="ARBA" id="ARBA00022697"/>
    </source>
</evidence>
<evidence type="ECO:0000256" key="8">
    <source>
        <dbReference type="ARBA" id="ARBA00023002"/>
    </source>
</evidence>
<dbReference type="PROSITE" id="PS01042">
    <property type="entry name" value="HOMOSER_DHGENASE"/>
    <property type="match status" value="1"/>
</dbReference>
<dbReference type="InterPro" id="IPR001342">
    <property type="entry name" value="HDH_cat"/>
</dbReference>
<comment type="caution">
    <text evidence="14">The sequence shown here is derived from an EMBL/GenBank/DDBJ whole genome shotgun (WGS) entry which is preliminary data.</text>
</comment>
<protein>
    <recommendedName>
        <fullName evidence="5 10">Homoserine dehydrogenase</fullName>
        <ecNumber evidence="4 10">1.1.1.3</ecNumber>
    </recommendedName>
</protein>
<dbReference type="InterPro" id="IPR022697">
    <property type="entry name" value="HDH_short"/>
</dbReference>
<keyword evidence="10" id="KW-0521">NADP</keyword>
<dbReference type="InterPro" id="IPR036291">
    <property type="entry name" value="NAD(P)-bd_dom_sf"/>
</dbReference>
<dbReference type="InterPro" id="IPR019811">
    <property type="entry name" value="HDH_CS"/>
</dbReference>
<keyword evidence="9 10" id="KW-0486">Methionine biosynthesis</keyword>
<dbReference type="EC" id="1.1.1.3" evidence="4 10"/>
<feature type="domain" description="Homoserine dehydrogenase catalytic" evidence="12">
    <location>
        <begin position="136"/>
        <end position="315"/>
    </location>
</feature>
<evidence type="ECO:0000256" key="2">
    <source>
        <dbReference type="ARBA" id="ARBA00005062"/>
    </source>
</evidence>
<dbReference type="EMBL" id="JBHUMZ010000025">
    <property type="protein sequence ID" value="MFD2639525.1"/>
    <property type="molecule type" value="Genomic_DNA"/>
</dbReference>
<evidence type="ECO:0000256" key="6">
    <source>
        <dbReference type="ARBA" id="ARBA00022605"/>
    </source>
</evidence>
<keyword evidence="15" id="KW-1185">Reference proteome</keyword>
<dbReference type="Pfam" id="PF03447">
    <property type="entry name" value="NAD_binding_3"/>
    <property type="match status" value="1"/>
</dbReference>
<evidence type="ECO:0000256" key="4">
    <source>
        <dbReference type="ARBA" id="ARBA00013213"/>
    </source>
</evidence>
<evidence type="ECO:0000313" key="14">
    <source>
        <dbReference type="EMBL" id="MFD2639525.1"/>
    </source>
</evidence>
<dbReference type="InterPro" id="IPR005106">
    <property type="entry name" value="Asp/hSer_DH_NAD-bd"/>
</dbReference>
<sequence length="328" mass="35672">MRPIKVAILGFGTVGSGVYELIETKQDLLEQLLGGPVRVDAVLVKDVGKSRTIHDDVLVTDDFSEILRLPELDVVIEAIVNVEPGYTYLRRAIEAGLYVVTANKELFANKGFELRQLAEKRGVKVCFEATVAGGVPIIGALKQLLRFNQVVKVEAILNGTMNYILTKMREDQVSLEEALLQAQRLGYAEADPANDVEGFDVLFKVVILLELLTGRKIDWDLVRCSGISDITPADISQASVRGERIKHVGSLVVDDQGQVEAEVRPVSVGESHKLYAIEGVDNAIVVTGDLTGDLVFQGPGAGKYPTASIMIEDLVSIFQSIKKAAVSR</sequence>